<dbReference type="EMBL" id="LZPO01028316">
    <property type="protein sequence ID" value="OBS77686.1"/>
    <property type="molecule type" value="Genomic_DNA"/>
</dbReference>
<dbReference type="OrthoDB" id="2506647at2759"/>
<dbReference type="AlphaFoldDB" id="A0A1A6HHE5"/>
<dbReference type="GO" id="GO:0043409">
    <property type="term" value="P:negative regulation of MAPK cascade"/>
    <property type="evidence" value="ECO:0007669"/>
    <property type="project" value="TreeGrafter"/>
</dbReference>
<dbReference type="Proteomes" id="UP000092124">
    <property type="component" value="Unassembled WGS sequence"/>
</dbReference>
<dbReference type="InterPro" id="IPR008914">
    <property type="entry name" value="PEBP"/>
</dbReference>
<keyword evidence="2" id="KW-1185">Reference proteome</keyword>
<comment type="caution">
    <text evidence="1">The sequence shown here is derived from an EMBL/GenBank/DDBJ whole genome shotgun (WGS) entry which is preliminary data.</text>
</comment>
<dbReference type="PANTHER" id="PTHR11362:SF151">
    <property type="entry name" value="PHOSPHATIDYLETHANOLAMINE-BINDING PROTEIN 1"/>
    <property type="match status" value="1"/>
</dbReference>
<accession>A0A1A6HHE5</accession>
<organism evidence="1 2">
    <name type="scientific">Neotoma lepida</name>
    <name type="common">Desert woodrat</name>
    <dbReference type="NCBI Taxonomy" id="56216"/>
    <lineage>
        <taxon>Eukaryota</taxon>
        <taxon>Metazoa</taxon>
        <taxon>Chordata</taxon>
        <taxon>Craniata</taxon>
        <taxon>Vertebrata</taxon>
        <taxon>Euteleostomi</taxon>
        <taxon>Mammalia</taxon>
        <taxon>Eutheria</taxon>
        <taxon>Euarchontoglires</taxon>
        <taxon>Glires</taxon>
        <taxon>Rodentia</taxon>
        <taxon>Myomorpha</taxon>
        <taxon>Muroidea</taxon>
        <taxon>Cricetidae</taxon>
        <taxon>Neotominae</taxon>
        <taxon>Neotoma</taxon>
    </lineage>
</organism>
<dbReference type="Pfam" id="PF01161">
    <property type="entry name" value="PBP"/>
    <property type="match status" value="1"/>
</dbReference>
<proteinExistence type="predicted"/>
<evidence type="ECO:0000313" key="2">
    <source>
        <dbReference type="Proteomes" id="UP000092124"/>
    </source>
</evidence>
<name>A0A1A6HHE5_NEOLE</name>
<dbReference type="SUPFAM" id="SSF49777">
    <property type="entry name" value="PEBP-like"/>
    <property type="match status" value="1"/>
</dbReference>
<dbReference type="STRING" id="56216.A0A1A6HHE5"/>
<dbReference type="InterPro" id="IPR035810">
    <property type="entry name" value="PEBP_euk"/>
</dbReference>
<evidence type="ECO:0008006" key="3">
    <source>
        <dbReference type="Google" id="ProtNLM"/>
    </source>
</evidence>
<evidence type="ECO:0000313" key="1">
    <source>
        <dbReference type="EMBL" id="OBS77686.1"/>
    </source>
</evidence>
<protein>
    <recommendedName>
        <fullName evidence="3">Phosphatidylethanolamine-binding protein</fullName>
    </recommendedName>
</protein>
<dbReference type="PANTHER" id="PTHR11362">
    <property type="entry name" value="PHOSPHATIDYLETHANOLAMINE-BINDING PROTEIN"/>
    <property type="match status" value="1"/>
</dbReference>
<dbReference type="Gene3D" id="3.90.280.10">
    <property type="entry name" value="PEBP-like"/>
    <property type="match status" value="1"/>
</dbReference>
<dbReference type="InterPro" id="IPR036610">
    <property type="entry name" value="PEBP-like_sf"/>
</dbReference>
<sequence>MLTLTHVKNRPSSISWDGLDPGKLYTLDLRDRDAPSRKDPKFREWHHFVVVSMTSAVARSSPTMGSGPPSGTGLHHYVWLV</sequence>
<reference evidence="1 2" key="1">
    <citation type="submission" date="2016-06" db="EMBL/GenBank/DDBJ databases">
        <title>The Draft Genome Sequence and Annotation of the Desert Woodrat Neotoma lepida.</title>
        <authorList>
            <person name="Campbell M."/>
            <person name="Oakeson K.F."/>
            <person name="Yandell M."/>
            <person name="Halpert J.R."/>
            <person name="Dearing D."/>
        </authorList>
    </citation>
    <scope>NUCLEOTIDE SEQUENCE [LARGE SCALE GENOMIC DNA]</scope>
    <source>
        <strain evidence="1">417</strain>
        <tissue evidence="1">Liver</tissue>
    </source>
</reference>
<gene>
    <name evidence="1" type="ORF">A6R68_19925</name>
</gene>
<feature type="non-terminal residue" evidence="1">
    <location>
        <position position="81"/>
    </location>
</feature>